<reference evidence="1" key="1">
    <citation type="submission" date="2021-01" db="EMBL/GenBank/DDBJ databases">
        <title>Adiantum capillus-veneris genome.</title>
        <authorList>
            <person name="Fang Y."/>
            <person name="Liao Q."/>
        </authorList>
    </citation>
    <scope>NUCLEOTIDE SEQUENCE</scope>
    <source>
        <strain evidence="1">H3</strain>
        <tissue evidence="1">Leaf</tissue>
    </source>
</reference>
<dbReference type="Proteomes" id="UP000886520">
    <property type="component" value="Chromosome 21"/>
</dbReference>
<accession>A0A9D4Z565</accession>
<keyword evidence="2" id="KW-1185">Reference proteome</keyword>
<organism evidence="1 2">
    <name type="scientific">Adiantum capillus-veneris</name>
    <name type="common">Maidenhair fern</name>
    <dbReference type="NCBI Taxonomy" id="13818"/>
    <lineage>
        <taxon>Eukaryota</taxon>
        <taxon>Viridiplantae</taxon>
        <taxon>Streptophyta</taxon>
        <taxon>Embryophyta</taxon>
        <taxon>Tracheophyta</taxon>
        <taxon>Polypodiopsida</taxon>
        <taxon>Polypodiidae</taxon>
        <taxon>Polypodiales</taxon>
        <taxon>Pteridineae</taxon>
        <taxon>Pteridaceae</taxon>
        <taxon>Vittarioideae</taxon>
        <taxon>Adiantum</taxon>
    </lineage>
</organism>
<dbReference type="EMBL" id="JABFUD020000021">
    <property type="protein sequence ID" value="KAI5062843.1"/>
    <property type="molecule type" value="Genomic_DNA"/>
</dbReference>
<gene>
    <name evidence="1" type="ORF">GOP47_0021390</name>
</gene>
<protein>
    <submittedName>
        <fullName evidence="1">Uncharacterized protein</fullName>
    </submittedName>
</protein>
<dbReference type="AlphaFoldDB" id="A0A9D4Z565"/>
<proteinExistence type="predicted"/>
<comment type="caution">
    <text evidence="1">The sequence shown here is derived from an EMBL/GenBank/DDBJ whole genome shotgun (WGS) entry which is preliminary data.</text>
</comment>
<sequence length="114" mass="12673">MHNIFFRAKANGASEWMVGKAAESAADVVDVAEREMPRLQTRRHCSTSERLRKLKKMWCSASVHSCQAIREGSVHEVFSVLMGRGLAAMEARHVRFFSTASSDMEGCTLLLVDG</sequence>
<evidence type="ECO:0000313" key="2">
    <source>
        <dbReference type="Proteomes" id="UP000886520"/>
    </source>
</evidence>
<evidence type="ECO:0000313" key="1">
    <source>
        <dbReference type="EMBL" id="KAI5062843.1"/>
    </source>
</evidence>
<name>A0A9D4Z565_ADICA</name>